<evidence type="ECO:0000256" key="1">
    <source>
        <dbReference type="ARBA" id="ARBA00004194"/>
    </source>
</evidence>
<dbReference type="Proteomes" id="UP001141552">
    <property type="component" value="Unassembled WGS sequence"/>
</dbReference>
<evidence type="ECO:0000256" key="2">
    <source>
        <dbReference type="ARBA" id="ARBA00022692"/>
    </source>
</evidence>
<reference evidence="5" key="1">
    <citation type="submission" date="2022-02" db="EMBL/GenBank/DDBJ databases">
        <authorList>
            <person name="Henning P.M."/>
            <person name="McCubbin A.G."/>
            <person name="Shore J.S."/>
        </authorList>
    </citation>
    <scope>NUCLEOTIDE SEQUENCE</scope>
    <source>
        <strain evidence="5">F60SS</strain>
        <tissue evidence="5">Leaves</tissue>
    </source>
</reference>
<keyword evidence="2" id="KW-0812">Transmembrane</keyword>
<evidence type="ECO:0000256" key="3">
    <source>
        <dbReference type="ARBA" id="ARBA00022989"/>
    </source>
</evidence>
<organism evidence="5 6">
    <name type="scientific">Turnera subulata</name>
    <dbReference type="NCBI Taxonomy" id="218843"/>
    <lineage>
        <taxon>Eukaryota</taxon>
        <taxon>Viridiplantae</taxon>
        <taxon>Streptophyta</taxon>
        <taxon>Embryophyta</taxon>
        <taxon>Tracheophyta</taxon>
        <taxon>Spermatophyta</taxon>
        <taxon>Magnoliopsida</taxon>
        <taxon>eudicotyledons</taxon>
        <taxon>Gunneridae</taxon>
        <taxon>Pentapetalae</taxon>
        <taxon>rosids</taxon>
        <taxon>fabids</taxon>
        <taxon>Malpighiales</taxon>
        <taxon>Passifloraceae</taxon>
        <taxon>Turnera</taxon>
    </lineage>
</organism>
<keyword evidence="6" id="KW-1185">Reference proteome</keyword>
<evidence type="ECO:0000313" key="6">
    <source>
        <dbReference type="Proteomes" id="UP001141552"/>
    </source>
</evidence>
<protein>
    <recommendedName>
        <fullName evidence="7">Polysaccharide biosynthesis domain-containing protein</fullName>
    </recommendedName>
</protein>
<comment type="caution">
    <text evidence="5">The sequence shown here is derived from an EMBL/GenBank/DDBJ whole genome shotgun (WGS) entry which is preliminary data.</text>
</comment>
<reference evidence="5" key="2">
    <citation type="journal article" date="2023" name="Plants (Basel)">
        <title>Annotation of the Turnera subulata (Passifloraceae) Draft Genome Reveals the S-Locus Evolved after the Divergence of Turneroideae from Passifloroideae in a Stepwise Manner.</title>
        <authorList>
            <person name="Henning P.M."/>
            <person name="Roalson E.H."/>
            <person name="Mir W."/>
            <person name="McCubbin A.G."/>
            <person name="Shore J.S."/>
        </authorList>
    </citation>
    <scope>NUCLEOTIDE SEQUENCE</scope>
    <source>
        <strain evidence="5">F60SS</strain>
    </source>
</reference>
<dbReference type="InterPro" id="IPR006514">
    <property type="entry name" value="IRX15/GXM/AGM"/>
</dbReference>
<evidence type="ECO:0000256" key="4">
    <source>
        <dbReference type="ARBA" id="ARBA00023136"/>
    </source>
</evidence>
<name>A0A9Q0F521_9ROSI</name>
<sequence>MPPEVPYFRPLTTPLIRISPPSSPETQPSQPISRKLFKGSKGIMFPVRKILPLLVFILSSFSIFRLLRVAITASSSTPPQPALSSKLKPVCAPQSPECNKVRSNLPGSPTTETKPSLNSTYLTRKEFKLLATLIKHKAPCNLLVFGLEAQYLKLSSINSGGITIFLEDDLVKISAVQAKYNTSRIYKVDYQAPSKKAYNLLKYARKSPACAPRLRKLQRSKCKLALRDLPEEVYDLKWDVVVVDGPSGHSPEAPGRMAVIYTAAIIARSAGKSTDVVVHDVDRTIEKWFSWEFLCEENLVSSKGKLWNFRITGGSYNSTKFC</sequence>
<keyword evidence="4" id="KW-0472">Membrane</keyword>
<evidence type="ECO:0008006" key="7">
    <source>
        <dbReference type="Google" id="ProtNLM"/>
    </source>
</evidence>
<dbReference type="NCBIfam" id="TIGR01627">
    <property type="entry name" value="A_thal_3515"/>
    <property type="match status" value="1"/>
</dbReference>
<dbReference type="Pfam" id="PF21729">
    <property type="entry name" value="IRX15_IRX15L_GXM"/>
    <property type="match status" value="1"/>
</dbReference>
<dbReference type="GO" id="GO:0000139">
    <property type="term" value="C:Golgi membrane"/>
    <property type="evidence" value="ECO:0007669"/>
    <property type="project" value="UniProtKB-SubCell"/>
</dbReference>
<dbReference type="OrthoDB" id="1896682at2759"/>
<dbReference type="PANTHER" id="PTHR31444">
    <property type="entry name" value="OS11G0490100 PROTEIN"/>
    <property type="match status" value="1"/>
</dbReference>
<gene>
    <name evidence="5" type="ORF">Tsubulata_041333</name>
</gene>
<keyword evidence="3" id="KW-1133">Transmembrane helix</keyword>
<dbReference type="AlphaFoldDB" id="A0A9Q0F521"/>
<accession>A0A9Q0F521</accession>
<dbReference type="EMBL" id="JAKUCV010006994">
    <property type="protein sequence ID" value="KAJ4825128.1"/>
    <property type="molecule type" value="Genomic_DNA"/>
</dbReference>
<proteinExistence type="predicted"/>
<comment type="subcellular location">
    <subcellularLocation>
        <location evidence="1">Golgi apparatus membrane</location>
        <topology evidence="1">Single-pass membrane protein</topology>
    </subcellularLocation>
</comment>
<dbReference type="GO" id="GO:0045492">
    <property type="term" value="P:xylan biosynthetic process"/>
    <property type="evidence" value="ECO:0007669"/>
    <property type="project" value="InterPro"/>
</dbReference>
<evidence type="ECO:0000313" key="5">
    <source>
        <dbReference type="EMBL" id="KAJ4825128.1"/>
    </source>
</evidence>